<reference evidence="2" key="1">
    <citation type="journal article" date="2020" name="mSystems">
        <title>Genome- and Community-Level Interaction Insights into Carbon Utilization and Element Cycling Functions of Hydrothermarchaeota in Hydrothermal Sediment.</title>
        <authorList>
            <person name="Zhou Z."/>
            <person name="Liu Y."/>
            <person name="Xu W."/>
            <person name="Pan J."/>
            <person name="Luo Z.H."/>
            <person name="Li M."/>
        </authorList>
    </citation>
    <scope>NUCLEOTIDE SEQUENCE [LARGE SCALE GENOMIC DNA]</scope>
    <source>
        <strain evidence="2">SpSt-548</strain>
    </source>
</reference>
<organism evidence="2">
    <name type="scientific">Desulfobacca acetoxidans</name>
    <dbReference type="NCBI Taxonomy" id="60893"/>
    <lineage>
        <taxon>Bacteria</taxon>
        <taxon>Pseudomonadati</taxon>
        <taxon>Thermodesulfobacteriota</taxon>
        <taxon>Desulfobaccia</taxon>
        <taxon>Desulfobaccales</taxon>
        <taxon>Desulfobaccaceae</taxon>
        <taxon>Desulfobacca</taxon>
    </lineage>
</organism>
<keyword evidence="1" id="KW-0812">Transmembrane</keyword>
<keyword evidence="1" id="KW-1133">Transmembrane helix</keyword>
<sequence length="91" mass="9818">MCNFKPHRLSELWTDPSSGELSMSRLGVAVVVLLFIPGHAVLEVLGYHLNAWSFLTTVLGILAGIYGVNSAAGAWKRKGELKTPPPDEKAS</sequence>
<name>A0A7V4G861_9BACT</name>
<evidence type="ECO:0000313" key="2">
    <source>
        <dbReference type="EMBL" id="HGS05148.1"/>
    </source>
</evidence>
<proteinExistence type="predicted"/>
<gene>
    <name evidence="2" type="ORF">ENT08_05325</name>
</gene>
<accession>A0A7V4G861</accession>
<protein>
    <recommendedName>
        <fullName evidence="3">Holin</fullName>
    </recommendedName>
</protein>
<feature type="transmembrane region" description="Helical" evidence="1">
    <location>
        <begin position="26"/>
        <end position="45"/>
    </location>
</feature>
<comment type="caution">
    <text evidence="2">The sequence shown here is derived from an EMBL/GenBank/DDBJ whole genome shotgun (WGS) entry which is preliminary data.</text>
</comment>
<dbReference type="AlphaFoldDB" id="A0A7V4G861"/>
<dbReference type="EMBL" id="DSXI01000316">
    <property type="protein sequence ID" value="HGS05148.1"/>
    <property type="molecule type" value="Genomic_DNA"/>
</dbReference>
<feature type="transmembrane region" description="Helical" evidence="1">
    <location>
        <begin position="51"/>
        <end position="72"/>
    </location>
</feature>
<evidence type="ECO:0000256" key="1">
    <source>
        <dbReference type="SAM" id="Phobius"/>
    </source>
</evidence>
<keyword evidence="1" id="KW-0472">Membrane</keyword>
<evidence type="ECO:0008006" key="3">
    <source>
        <dbReference type="Google" id="ProtNLM"/>
    </source>
</evidence>